<dbReference type="PANTHER" id="PTHR32387:SF0">
    <property type="entry name" value="PROTEIN NO VEIN"/>
    <property type="match status" value="1"/>
</dbReference>
<dbReference type="Proteomes" id="UP000011755">
    <property type="component" value="Unassembled WGS sequence"/>
</dbReference>
<dbReference type="VEuPathDB" id="AmoebaDB:EHI5A_052730"/>
<evidence type="ECO:0000259" key="2">
    <source>
        <dbReference type="Pfam" id="PF13020"/>
    </source>
</evidence>
<dbReference type="Pfam" id="PF13020">
    <property type="entry name" value="NOV_C"/>
    <property type="match status" value="1"/>
</dbReference>
<dbReference type="InterPro" id="IPR024975">
    <property type="entry name" value="NOV_C"/>
</dbReference>
<proteinExistence type="predicted"/>
<feature type="region of interest" description="Disordered" evidence="1">
    <location>
        <begin position="90"/>
        <end position="114"/>
    </location>
</feature>
<evidence type="ECO:0000313" key="4">
    <source>
        <dbReference type="Proteomes" id="UP000011755"/>
    </source>
</evidence>
<gene>
    <name evidence="3" type="ORF">EHI5A_052730</name>
</gene>
<feature type="compositionally biased region" description="Polar residues" evidence="1">
    <location>
        <begin position="90"/>
        <end position="100"/>
    </location>
</feature>
<feature type="domain" description="Protein NO VEIN C-terminal" evidence="2">
    <location>
        <begin position="1126"/>
        <end position="1223"/>
    </location>
</feature>
<evidence type="ECO:0000256" key="1">
    <source>
        <dbReference type="SAM" id="MobiDB-lite"/>
    </source>
</evidence>
<dbReference type="OrthoDB" id="29500at2759"/>
<dbReference type="AlphaFoldDB" id="M2Q1V3"/>
<dbReference type="PANTHER" id="PTHR32387">
    <property type="entry name" value="WU:FJ29H11"/>
    <property type="match status" value="1"/>
</dbReference>
<reference evidence="3 4" key="1">
    <citation type="submission" date="2013-02" db="EMBL/GenBank/DDBJ databases">
        <authorList>
            <person name="Hannick L."/>
            <person name="Zafar N."/>
            <person name="Lorenzi H."/>
            <person name="Ali I.A."/>
            <person name="Petri W.P."/>
            <person name="Caler E."/>
        </authorList>
    </citation>
    <scope>NUCLEOTIDE SEQUENCE [LARGE SCALE GENOMIC DNA]</scope>
    <source>
        <strain evidence="3 4">KU27</strain>
    </source>
</reference>
<dbReference type="InterPro" id="IPR052957">
    <property type="entry name" value="Auxin_embryo_med"/>
</dbReference>
<sequence length="1242" mass="144380">MNSRKLPYCPAPSSVNNLNNPYSPYSTSYPPNKNQTISSSIPSTLSNEINTINIHSESRGSFSTPQSISMQKLFTKTPYYNTITNTNSSLKKNLTSQQPRSPIKIRDDREEHDRQREEIYKQLPTEQKILSEKKQNQRCEICQQFGKMTHVFHSIIPNPEDFWRILIDNGNNIAEHELTVQFILRTNISISSFVISDDKTKKIEIKNEKERTILKKICDPYAININELKNNIATIEKTIFVKKIIQINIKNIREILEESMKINNINKQRHSVVIIDDDDLIEETEKIKQIETKEIVMFILELFNELSIDSFNSFLINMEEIEDRICKKYHVNSFHQINKEEFTTFCGKNIIFPFNQNYKKKVIPIKLLTREVPIKEEPLSIVINEINKSPYLINLYDNLLLHSIDLEMIISTYNFNSNIFIEINKNNLIKLPNCNSINVETITNKNIKNINIITGIFISHLFDENGPKEGASKYFPILMKSFDLNGISIKTKISRALFVASLLNELPIEFIGLYLLVKTILNIFNLTLNEIISLSLNNICFLKLPILNEIKRCFPNELLTMNTMNIETFPYQINNSIEYNTNRFEFPLPIEIIIDCYTNNTNEEVKIIDFQNTLLLNKLQNEVKNNNIDYLMAFLMYLNQNQKEIIHTFHTLQVTSSSIVQTKNYSSFYTSLKNLKWIYSSLNSFETPFSIINSKPINFLNIPCTPFLISEPLNSYIATKPFPLPENILSCLYQSIKGYDQSYFDFLSVISQLDINLFNEYIKKSIIYSKITNNITQTYINKDQVWFKPNEVFIKDKSGFYPILSVNNKFYDLFKSIGVKYKPSITDYIDALIQLNQLQNQISFNKKLITIKNVLKELIKQSDKINVTLAMIEKIKSLDTFINQNEKLVSSLTGLYYDDLLFIKDYFPSSVKDHLLDLNLPYKLIKNKIFLLLNIKNAQSVIKINFDTSISSSNTLTSILRKVLNKVLPLVKSSQLIENYKLYLSSLVVYSHGTLNPTFTFIPTNSSITPKVTAVRDGINLHVLDRTSICSYEALTILSHLFFLQKDESFITLMLKELSRAYPIQIESSSLSETGHIKTNTINWNVIKDGIKQSNSILNDEEIEIKVEPFQFIPNIEKRIQTGVAGEQFIYQYLKRKFGNKVSWINEKTPSVESIEKGLPYDILLFNDLNTVETYIEVKTTQYNDKDFFELSYREWSFAQEQRSHFHIYRLSGFGTDTLKIKIIVDPYGKWLKGEVHLKFYF</sequence>
<dbReference type="EMBL" id="KB445324">
    <property type="protein sequence ID" value="EMD43304.1"/>
    <property type="molecule type" value="Genomic_DNA"/>
</dbReference>
<organism evidence="3 4">
    <name type="scientific">Entamoeba histolytica KU27</name>
    <dbReference type="NCBI Taxonomy" id="885311"/>
    <lineage>
        <taxon>Eukaryota</taxon>
        <taxon>Amoebozoa</taxon>
        <taxon>Evosea</taxon>
        <taxon>Archamoebae</taxon>
        <taxon>Mastigamoebida</taxon>
        <taxon>Entamoebidae</taxon>
        <taxon>Entamoeba</taxon>
    </lineage>
</organism>
<name>M2Q1V3_ENTHI</name>
<protein>
    <recommendedName>
        <fullName evidence="2">Protein NO VEIN C-terminal domain-containing protein</fullName>
    </recommendedName>
</protein>
<accession>M2Q1V3</accession>
<feature type="compositionally biased region" description="Basic and acidic residues" evidence="1">
    <location>
        <begin position="104"/>
        <end position="114"/>
    </location>
</feature>
<evidence type="ECO:0000313" key="3">
    <source>
        <dbReference type="EMBL" id="EMD43304.1"/>
    </source>
</evidence>